<evidence type="ECO:0000313" key="6">
    <source>
        <dbReference type="Proteomes" id="UP000002715"/>
    </source>
</evidence>
<feature type="domain" description="GHMP kinase N-terminal" evidence="4">
    <location>
        <begin position="100"/>
        <end position="158"/>
    </location>
</feature>
<evidence type="ECO:0000256" key="1">
    <source>
        <dbReference type="ARBA" id="ARBA00022741"/>
    </source>
</evidence>
<dbReference type="eggNOG" id="COG2605">
    <property type="taxonomic scope" value="Bacteria"/>
</dbReference>
<protein>
    <recommendedName>
        <fullName evidence="4">GHMP kinase N-terminal domain-containing protein</fullName>
    </recommendedName>
</protein>
<dbReference type="PRINTS" id="PR00960">
    <property type="entry name" value="LMBPPROTEIN"/>
</dbReference>
<dbReference type="SUPFAM" id="SSF55060">
    <property type="entry name" value="GHMP Kinase, C-terminal domain"/>
    <property type="match status" value="1"/>
</dbReference>
<name>Q319P9_PROM9</name>
<dbReference type="GO" id="GO:0006012">
    <property type="term" value="P:galactose metabolic process"/>
    <property type="evidence" value="ECO:0007669"/>
    <property type="project" value="TreeGrafter"/>
</dbReference>
<organism evidence="5 6">
    <name type="scientific">Prochlorococcus marinus (strain MIT 9312)</name>
    <dbReference type="NCBI Taxonomy" id="74546"/>
    <lineage>
        <taxon>Bacteria</taxon>
        <taxon>Bacillati</taxon>
        <taxon>Cyanobacteriota</taxon>
        <taxon>Cyanophyceae</taxon>
        <taxon>Synechococcales</taxon>
        <taxon>Prochlorococcaceae</taxon>
        <taxon>Prochlorococcus</taxon>
    </lineage>
</organism>
<dbReference type="PANTHER" id="PTHR10457">
    <property type="entry name" value="MEVALONATE KINASE/GALACTOKINASE"/>
    <property type="match status" value="1"/>
</dbReference>
<dbReference type="GO" id="GO:0004335">
    <property type="term" value="F:galactokinase activity"/>
    <property type="evidence" value="ECO:0007669"/>
    <property type="project" value="TreeGrafter"/>
</dbReference>
<dbReference type="OrthoDB" id="9812992at2"/>
<dbReference type="SUPFAM" id="SSF54211">
    <property type="entry name" value="Ribosomal protein S5 domain 2-like"/>
    <property type="match status" value="1"/>
</dbReference>
<evidence type="ECO:0000259" key="4">
    <source>
        <dbReference type="Pfam" id="PF00288"/>
    </source>
</evidence>
<dbReference type="InterPro" id="IPR001174">
    <property type="entry name" value="HddA/FKP"/>
</dbReference>
<dbReference type="PANTHER" id="PTHR10457:SF29">
    <property type="entry name" value="LMBP PROTEIN"/>
    <property type="match status" value="1"/>
</dbReference>
<dbReference type="Gene3D" id="3.30.230.120">
    <property type="match status" value="1"/>
</dbReference>
<keyword evidence="3" id="KW-0067">ATP-binding</keyword>
<sequence>MIFIGKCPYRISLLGGGSDLDWFVEDECFGNSIGFSLAKYSYTVINKKDKNSKIGMLNYSSRETYSEIDEIAHPLIRESLRYLKINNLIEMNSYGFASGGGGLGGSSSFCISFLAALNKAFNLNIANKELAHICSEIEINILGKPIGRQDQYISSLGGINALLYKPKGHVEILNLSKNHIEAIKLVSDELILIPSLRTRSADKVLHNFKNSNKAKESLKDIRSICENFLKTNKSINELYDLLNHSIKESWEIKRKMSNVMDLELENQFNIINQIPNNWIRLIGAGSGGYFLLSSKVDINEALSFLSNKDIKALKVELSKEGISACVV</sequence>
<dbReference type="GO" id="GO:0005524">
    <property type="term" value="F:ATP binding"/>
    <property type="evidence" value="ECO:0007669"/>
    <property type="project" value="UniProtKB-KW"/>
</dbReference>
<reference evidence="6" key="1">
    <citation type="submission" date="2005-07" db="EMBL/GenBank/DDBJ databases">
        <title>Complete sequence of Prochlorococcus marinus str. MIT 9312.</title>
        <authorList>
            <consortium name="US DOE Joint Genome Institute"/>
            <person name="Copeland A."/>
            <person name="Lucas S."/>
            <person name="Lapidus A."/>
            <person name="Barry K."/>
            <person name="Detter J.C."/>
            <person name="Glavina T."/>
            <person name="Hammon N."/>
            <person name="Israni S."/>
            <person name="Pitluck S."/>
            <person name="Thiel J."/>
            <person name="Schmutz J."/>
            <person name="Larimer F."/>
            <person name="Land M."/>
            <person name="Kyrpides N."/>
            <person name="Lykidis A."/>
            <person name="Richardson P."/>
        </authorList>
    </citation>
    <scope>NUCLEOTIDE SEQUENCE [LARGE SCALE GENOMIC DNA]</scope>
    <source>
        <strain evidence="6">MIT 9312</strain>
    </source>
</reference>
<evidence type="ECO:0000313" key="5">
    <source>
        <dbReference type="EMBL" id="ABB50396.1"/>
    </source>
</evidence>
<dbReference type="EMBL" id="CP000111">
    <property type="protein sequence ID" value="ABB50396.1"/>
    <property type="molecule type" value="Genomic_DNA"/>
</dbReference>
<dbReference type="HOGENOM" id="CLU_048558_1_0_3"/>
<keyword evidence="2" id="KW-0808">Transferase</keyword>
<dbReference type="Pfam" id="PF00288">
    <property type="entry name" value="GHMP_kinases_N"/>
    <property type="match status" value="1"/>
</dbReference>
<dbReference type="AlphaFoldDB" id="Q319P9"/>
<evidence type="ECO:0000256" key="3">
    <source>
        <dbReference type="ARBA" id="ARBA00022840"/>
    </source>
</evidence>
<proteinExistence type="predicted"/>
<accession>Q319P9</accession>
<keyword evidence="1" id="KW-0547">Nucleotide-binding</keyword>
<dbReference type="Proteomes" id="UP000002715">
    <property type="component" value="Chromosome"/>
</dbReference>
<dbReference type="RefSeq" id="WP_011376882.1">
    <property type="nucleotide sequence ID" value="NC_007577.1"/>
</dbReference>
<dbReference type="GO" id="GO:0005829">
    <property type="term" value="C:cytosol"/>
    <property type="evidence" value="ECO:0007669"/>
    <property type="project" value="TreeGrafter"/>
</dbReference>
<evidence type="ECO:0000256" key="2">
    <source>
        <dbReference type="ARBA" id="ARBA00022777"/>
    </source>
</evidence>
<dbReference type="InterPro" id="IPR020568">
    <property type="entry name" value="Ribosomal_Su5_D2-typ_SF"/>
</dbReference>
<dbReference type="STRING" id="74546.PMT9312_1336"/>
<dbReference type="InterPro" id="IPR006204">
    <property type="entry name" value="GHMP_kinase_N_dom"/>
</dbReference>
<dbReference type="InterPro" id="IPR036554">
    <property type="entry name" value="GHMP_kinase_C_sf"/>
</dbReference>
<gene>
    <name evidence="5" type="ordered locus">PMT9312_1336</name>
</gene>
<keyword evidence="2" id="KW-0418">Kinase</keyword>
<dbReference type="KEGG" id="pmi:PMT9312_1336"/>